<dbReference type="RefSeq" id="WP_397092871.1">
    <property type="nucleotide sequence ID" value="NZ_JBIRYO010000009.1"/>
</dbReference>
<dbReference type="EMBL" id="JBIRYO010000009">
    <property type="protein sequence ID" value="MFI2474855.1"/>
    <property type="molecule type" value="Genomic_DNA"/>
</dbReference>
<sequence length="154" mass="17431">MNVADNSDVFVDEIPVLTPDGEIQRWTVRARQSDDDDCHMRLAGGFGEHWDAKGADVFDAFAAVRREPEARGFRFLVVGARPDCWPSGMSSSMSGGVLVYRHYRSALQRLVHDLIDVVSRRGTRRYIFDVAPVSRVATAEEQAAFREQWSMRIL</sequence>
<evidence type="ECO:0000313" key="1">
    <source>
        <dbReference type="EMBL" id="MFI2474855.1"/>
    </source>
</evidence>
<proteinExistence type="predicted"/>
<comment type="caution">
    <text evidence="1">The sequence shown here is derived from an EMBL/GenBank/DDBJ whole genome shotgun (WGS) entry which is preliminary data.</text>
</comment>
<protein>
    <submittedName>
        <fullName evidence="1">Uncharacterized protein</fullName>
    </submittedName>
</protein>
<accession>A0ABW7X1B4</accession>
<organism evidence="1 2">
    <name type="scientific">Nocardia xishanensis</name>
    <dbReference type="NCBI Taxonomy" id="238964"/>
    <lineage>
        <taxon>Bacteria</taxon>
        <taxon>Bacillati</taxon>
        <taxon>Actinomycetota</taxon>
        <taxon>Actinomycetes</taxon>
        <taxon>Mycobacteriales</taxon>
        <taxon>Nocardiaceae</taxon>
        <taxon>Nocardia</taxon>
    </lineage>
</organism>
<reference evidence="1 2" key="1">
    <citation type="submission" date="2024-10" db="EMBL/GenBank/DDBJ databases">
        <title>The Natural Products Discovery Center: Release of the First 8490 Sequenced Strains for Exploring Actinobacteria Biosynthetic Diversity.</title>
        <authorList>
            <person name="Kalkreuter E."/>
            <person name="Kautsar S.A."/>
            <person name="Yang D."/>
            <person name="Bader C.D."/>
            <person name="Teijaro C.N."/>
            <person name="Fluegel L."/>
            <person name="Davis C.M."/>
            <person name="Simpson J.R."/>
            <person name="Lauterbach L."/>
            <person name="Steele A.D."/>
            <person name="Gui C."/>
            <person name="Meng S."/>
            <person name="Li G."/>
            <person name="Viehrig K."/>
            <person name="Ye F."/>
            <person name="Su P."/>
            <person name="Kiefer A.F."/>
            <person name="Nichols A."/>
            <person name="Cepeda A.J."/>
            <person name="Yan W."/>
            <person name="Fan B."/>
            <person name="Jiang Y."/>
            <person name="Adhikari A."/>
            <person name="Zheng C.-J."/>
            <person name="Schuster L."/>
            <person name="Cowan T.M."/>
            <person name="Smanski M.J."/>
            <person name="Chevrette M.G."/>
            <person name="De Carvalho L.P.S."/>
            <person name="Shen B."/>
        </authorList>
    </citation>
    <scope>NUCLEOTIDE SEQUENCE [LARGE SCALE GENOMIC DNA]</scope>
    <source>
        <strain evidence="1 2">NPDC019275</strain>
    </source>
</reference>
<keyword evidence="2" id="KW-1185">Reference proteome</keyword>
<name>A0ABW7X1B4_9NOCA</name>
<dbReference type="Proteomes" id="UP001611415">
    <property type="component" value="Unassembled WGS sequence"/>
</dbReference>
<gene>
    <name evidence="1" type="ORF">ACH49W_15885</name>
</gene>
<evidence type="ECO:0000313" key="2">
    <source>
        <dbReference type="Proteomes" id="UP001611415"/>
    </source>
</evidence>